<comment type="caution">
    <text evidence="2">The sequence shown here is derived from an EMBL/GenBank/DDBJ whole genome shotgun (WGS) entry which is preliminary data.</text>
</comment>
<dbReference type="Pfam" id="PF21135">
    <property type="entry name" value="DRL_cat"/>
    <property type="match status" value="1"/>
</dbReference>
<evidence type="ECO:0000313" key="2">
    <source>
        <dbReference type="EMBL" id="PVY94163.1"/>
    </source>
</evidence>
<dbReference type="CDD" id="cd11616">
    <property type="entry name" value="SAF_DH_OX_like"/>
    <property type="match status" value="1"/>
</dbReference>
<dbReference type="InterPro" id="IPR048423">
    <property type="entry name" value="DRL_cat"/>
</dbReference>
<dbReference type="EMBL" id="QEKV01000006">
    <property type="protein sequence ID" value="PVY94163.1"/>
    <property type="molecule type" value="Genomic_DNA"/>
</dbReference>
<evidence type="ECO:0000313" key="3">
    <source>
        <dbReference type="Proteomes" id="UP000245793"/>
    </source>
</evidence>
<dbReference type="Gene3D" id="3.40.50.720">
    <property type="entry name" value="NAD(P)-binding Rossmann-like Domain"/>
    <property type="match status" value="1"/>
</dbReference>
<dbReference type="SUPFAM" id="SSF51735">
    <property type="entry name" value="NAD(P)-binding Rossmann-fold domains"/>
    <property type="match status" value="1"/>
</dbReference>
<organism evidence="2 3">
    <name type="scientific">Ezakiella coagulans</name>
    <dbReference type="NCBI Taxonomy" id="46507"/>
    <lineage>
        <taxon>Bacteria</taxon>
        <taxon>Bacillati</taxon>
        <taxon>Bacillota</taxon>
        <taxon>Tissierellia</taxon>
        <taxon>Ezakiella</taxon>
    </lineage>
</organism>
<accession>A0A2U1E2J1</accession>
<dbReference type="Proteomes" id="UP000245793">
    <property type="component" value="Unassembled WGS sequence"/>
</dbReference>
<name>A0A2U1E2J1_9FIRM</name>
<dbReference type="AlphaFoldDB" id="A0A2U1E2J1"/>
<dbReference type="RefSeq" id="WP_116480233.1">
    <property type="nucleotide sequence ID" value="NZ_QEKV01000006.1"/>
</dbReference>
<gene>
    <name evidence="2" type="ORF">C7381_10635</name>
</gene>
<dbReference type="PANTHER" id="PTHR37850:SF2">
    <property type="entry name" value="SAF DOMAIN PROTEIN"/>
    <property type="match status" value="1"/>
</dbReference>
<dbReference type="PANTHER" id="PTHR37850">
    <property type="entry name" value="STRU PROTEIN"/>
    <property type="match status" value="1"/>
</dbReference>
<sequence length="431" mass="48021">MQVLYHKLNELYKDGKFINVAVVGAGFMGSSLISQLNLINGFKCNICYSRNNEKTKDVYLKMGVSDSNIKYIDSPTEYDNSSDNFYIMNDLYNFFGLEDIDVFVDATGDPYEGAKIAFEAIKHGKHIVSLNVECDVVVGSLLAEKAREKNVTYTGIAGDEPGTVKELYDFAKLLGFEVLAIGKGKNNPLDYEANYETVEKEANKKGIRPYMLASFVDGSKTMEELTLMCNATGFKPDVPGCHGIVSDIKNLDKNLKLKSEGGVLDSYNVCEYVMGIAPGVFVLVKAPNDFIDHEMRFLKVGDGPNYVLYRPFHLTSIEVPVTILQAYFFNLPTICPISLKPVADTVAIAKRDLKPGDLLDGPGGKTIYGKIMTYSSSREMNYMPYGLASENVKVVREIKKGEPIKYDDVEIENSKLFELRKELELLTKSLK</sequence>
<feature type="domain" description="Oxidoreductase DRL-like catalytic" evidence="1">
    <location>
        <begin position="158"/>
        <end position="319"/>
    </location>
</feature>
<keyword evidence="3" id="KW-1185">Reference proteome</keyword>
<dbReference type="InterPro" id="IPR036291">
    <property type="entry name" value="NAD(P)-bd_dom_sf"/>
</dbReference>
<proteinExistence type="predicted"/>
<evidence type="ECO:0000259" key="1">
    <source>
        <dbReference type="Pfam" id="PF21135"/>
    </source>
</evidence>
<reference evidence="2 3" key="1">
    <citation type="submission" date="2018-04" db="EMBL/GenBank/DDBJ databases">
        <title>Genomic Encyclopedia of Type Strains, Phase IV (KMG-IV): sequencing the most valuable type-strain genomes for metagenomic binning, comparative biology and taxonomic classification.</title>
        <authorList>
            <person name="Goeker M."/>
        </authorList>
    </citation>
    <scope>NUCLEOTIDE SEQUENCE [LARGE SCALE GENOMIC DNA]</scope>
    <source>
        <strain evidence="2 3">DSM 20705</strain>
    </source>
</reference>
<protein>
    <submittedName>
        <fullName evidence="2">Putative homoserine dehydrogenase-like protein</fullName>
    </submittedName>
</protein>